<reference evidence="8" key="1">
    <citation type="submission" date="2017-04" db="EMBL/GenBank/DDBJ databases">
        <title>Function of individual gut microbiota members based on whole genome sequencing of pure cultures obtained from chicken caecum.</title>
        <authorList>
            <person name="Medvecky M."/>
            <person name="Cejkova D."/>
            <person name="Polansky O."/>
            <person name="Karasova D."/>
            <person name="Kubasova T."/>
            <person name="Cizek A."/>
            <person name="Rychlik I."/>
        </authorList>
    </citation>
    <scope>NUCLEOTIDE SEQUENCE [LARGE SCALE GENOMIC DNA]</scope>
    <source>
        <strain evidence="8">An189</strain>
    </source>
</reference>
<evidence type="ECO:0000256" key="6">
    <source>
        <dbReference type="SAM" id="Phobius"/>
    </source>
</evidence>
<dbReference type="InterPro" id="IPR002797">
    <property type="entry name" value="Polysacc_synth"/>
</dbReference>
<dbReference type="Proteomes" id="UP000196587">
    <property type="component" value="Unassembled WGS sequence"/>
</dbReference>
<evidence type="ECO:0000256" key="5">
    <source>
        <dbReference type="ARBA" id="ARBA00023136"/>
    </source>
</evidence>
<evidence type="ECO:0000256" key="1">
    <source>
        <dbReference type="ARBA" id="ARBA00004651"/>
    </source>
</evidence>
<evidence type="ECO:0000256" key="2">
    <source>
        <dbReference type="ARBA" id="ARBA00022475"/>
    </source>
</evidence>
<accession>A0A1Y4JZS6</accession>
<dbReference type="PANTHER" id="PTHR30250">
    <property type="entry name" value="PST FAMILY PREDICTED COLANIC ACID TRANSPORTER"/>
    <property type="match status" value="1"/>
</dbReference>
<keyword evidence="3 6" id="KW-0812">Transmembrane</keyword>
<evidence type="ECO:0008006" key="9">
    <source>
        <dbReference type="Google" id="ProtNLM"/>
    </source>
</evidence>
<feature type="transmembrane region" description="Helical" evidence="6">
    <location>
        <begin position="127"/>
        <end position="150"/>
    </location>
</feature>
<gene>
    <name evidence="7" type="ORF">B5F24_06325</name>
</gene>
<feature type="transmembrane region" description="Helical" evidence="6">
    <location>
        <begin position="96"/>
        <end position="121"/>
    </location>
</feature>
<organism evidence="7 8">
    <name type="scientific">Bacteroides clarus</name>
    <dbReference type="NCBI Taxonomy" id="626929"/>
    <lineage>
        <taxon>Bacteria</taxon>
        <taxon>Pseudomonadati</taxon>
        <taxon>Bacteroidota</taxon>
        <taxon>Bacteroidia</taxon>
        <taxon>Bacteroidales</taxon>
        <taxon>Bacteroidaceae</taxon>
        <taxon>Bacteroides</taxon>
    </lineage>
</organism>
<comment type="subcellular location">
    <subcellularLocation>
        <location evidence="1">Cell membrane</location>
        <topology evidence="1">Multi-pass membrane protein</topology>
    </subcellularLocation>
</comment>
<dbReference type="GO" id="GO:0005886">
    <property type="term" value="C:plasma membrane"/>
    <property type="evidence" value="ECO:0007669"/>
    <property type="project" value="UniProtKB-SubCell"/>
</dbReference>
<sequence>MPLIYRIRKFSEYIYKYKTLVENFGYLTLLQICNLLIPLITYPYLINTLGKDLYGVIIYSQAIVSYLSIFVNWGFNISATKSISINRDNPKKVNEIASVVYLVKSFLLIIVFGVLFLMFVFPEIHKYKLLYILSMWQCVYECLFPVWFFQGIEKMKYIAIFSFVGRLVFVLLIFLCVATPEDYLLVPLINGIGAIVTSFIAIYILLYRFNIKLTWQSFATVYSYTKDSTKLLLTSITGIIKDKTNTIVIGSVLGMGEVAYYDFVEKIVNVLSTVFYTISNVVFPYYNKNANRLFARKLLICTTLSGILLYILVGCFLKQFILLFFNDEMLVAIPVYWILGTLFIYRHLSYFLGTVILISHNHVKDVIMNMFYSMFVYLFIVIFFWIIGYQDIYILSISLVVSVLFEAWQRWYYCRKYKII</sequence>
<keyword evidence="4 6" id="KW-1133">Transmembrane helix</keyword>
<evidence type="ECO:0000313" key="7">
    <source>
        <dbReference type="EMBL" id="OUP34792.1"/>
    </source>
</evidence>
<keyword evidence="5 6" id="KW-0472">Membrane</keyword>
<comment type="caution">
    <text evidence="7">The sequence shown here is derived from an EMBL/GenBank/DDBJ whole genome shotgun (WGS) entry which is preliminary data.</text>
</comment>
<feature type="transmembrane region" description="Helical" evidence="6">
    <location>
        <begin position="370"/>
        <end position="387"/>
    </location>
</feature>
<protein>
    <recommendedName>
        <fullName evidence="9">Flippase</fullName>
    </recommendedName>
</protein>
<name>A0A1Y4JZS6_9BACE</name>
<feature type="transmembrane region" description="Helical" evidence="6">
    <location>
        <begin position="184"/>
        <end position="206"/>
    </location>
</feature>
<dbReference type="Pfam" id="PF01943">
    <property type="entry name" value="Polysacc_synt"/>
    <property type="match status" value="1"/>
</dbReference>
<feature type="transmembrane region" description="Helical" evidence="6">
    <location>
        <begin position="393"/>
        <end position="413"/>
    </location>
</feature>
<feature type="transmembrane region" description="Helical" evidence="6">
    <location>
        <begin position="53"/>
        <end position="75"/>
    </location>
</feature>
<dbReference type="EMBL" id="NFKE01000004">
    <property type="protein sequence ID" value="OUP34792.1"/>
    <property type="molecule type" value="Genomic_DNA"/>
</dbReference>
<dbReference type="AlphaFoldDB" id="A0A1Y4JZS6"/>
<dbReference type="RefSeq" id="WP_087412445.1">
    <property type="nucleotide sequence ID" value="NZ_CALIXP010000024.1"/>
</dbReference>
<dbReference type="InterPro" id="IPR050833">
    <property type="entry name" value="Poly_Biosynth_Transport"/>
</dbReference>
<evidence type="ECO:0000256" key="4">
    <source>
        <dbReference type="ARBA" id="ARBA00022989"/>
    </source>
</evidence>
<evidence type="ECO:0000256" key="3">
    <source>
        <dbReference type="ARBA" id="ARBA00022692"/>
    </source>
</evidence>
<feature type="transmembrane region" description="Helical" evidence="6">
    <location>
        <begin position="157"/>
        <end position="178"/>
    </location>
</feature>
<feature type="transmembrane region" description="Helical" evidence="6">
    <location>
        <begin position="298"/>
        <end position="325"/>
    </location>
</feature>
<feature type="transmembrane region" description="Helical" evidence="6">
    <location>
        <begin position="20"/>
        <end position="41"/>
    </location>
</feature>
<dbReference type="PANTHER" id="PTHR30250:SF11">
    <property type="entry name" value="O-ANTIGEN TRANSPORTER-RELATED"/>
    <property type="match status" value="1"/>
</dbReference>
<keyword evidence="2" id="KW-1003">Cell membrane</keyword>
<feature type="transmembrane region" description="Helical" evidence="6">
    <location>
        <begin position="337"/>
        <end position="358"/>
    </location>
</feature>
<evidence type="ECO:0000313" key="8">
    <source>
        <dbReference type="Proteomes" id="UP000196587"/>
    </source>
</evidence>
<proteinExistence type="predicted"/>